<evidence type="ECO:0000256" key="1">
    <source>
        <dbReference type="ARBA" id="ARBA00008761"/>
    </source>
</evidence>
<evidence type="ECO:0000256" key="3">
    <source>
        <dbReference type="ARBA" id="ARBA00023125"/>
    </source>
</evidence>
<comment type="similarity">
    <text evidence="1">In the C-terminal section; belongs to the transposase 35 family.</text>
</comment>
<evidence type="ECO:0000259" key="6">
    <source>
        <dbReference type="Pfam" id="PF07282"/>
    </source>
</evidence>
<dbReference type="Pfam" id="PF07282">
    <property type="entry name" value="Cas12f1-like_TNB"/>
    <property type="match status" value="1"/>
</dbReference>
<evidence type="ECO:0000256" key="4">
    <source>
        <dbReference type="ARBA" id="ARBA00023172"/>
    </source>
</evidence>
<keyword evidence="3" id="KW-0238">DNA-binding</keyword>
<dbReference type="HOGENOM" id="CLU_032903_0_2_0"/>
<dbReference type="Pfam" id="PF01385">
    <property type="entry name" value="OrfB_IS605"/>
    <property type="match status" value="1"/>
</dbReference>
<name>B8G6T3_CHLAD</name>
<gene>
    <name evidence="7" type="ordered locus">Cagg_3033</name>
</gene>
<evidence type="ECO:0000313" key="8">
    <source>
        <dbReference type="Proteomes" id="UP000002508"/>
    </source>
</evidence>
<keyword evidence="4" id="KW-0233">DNA recombination</keyword>
<sequence>MSVVLAHNIELCSIQAQEVFLREAVGVVRFVDNWVLKEWLTRDEAYKHVLPNPHEAALRRQPNAIKCIPKRVPQYAITNLDKACNRFFRKESGYSTFKKKGRHDSARFDNGLGIVRYAGKRINLPFVGGVKMREALRLIGKTRSATCASVADRWYVSLPVEVEVLKPIRESQAAVGIDLGVTTAATLSTGERLEGPQALPKHLKRLRRLSHHYRCKAIGSNNRRKSARCLARFHARIATIWRDWLHDRQLARALVDIRMDKFKRQLRDQTALSGAMLVEANPWFPSSKMCLGCGTVVKNLPRSVWEWTGDRCGTHHDCDVNAAKILSARYSRGELRRRHACGDRSCGGIAPYRSLRISSVKKESNVSSLGMVRATEGRNDRSRRRLRTSYRIAPAEPFGV</sequence>
<dbReference type="GO" id="GO:0003677">
    <property type="term" value="F:DNA binding"/>
    <property type="evidence" value="ECO:0007669"/>
    <property type="project" value="UniProtKB-KW"/>
</dbReference>
<dbReference type="NCBIfam" id="NF040570">
    <property type="entry name" value="guided_TnpB"/>
    <property type="match status" value="1"/>
</dbReference>
<evidence type="ECO:0000259" key="5">
    <source>
        <dbReference type="Pfam" id="PF01385"/>
    </source>
</evidence>
<dbReference type="STRING" id="326427.Cagg_3033"/>
<dbReference type="AlphaFoldDB" id="B8G6T3"/>
<reference evidence="7" key="1">
    <citation type="submission" date="2008-12" db="EMBL/GenBank/DDBJ databases">
        <title>Complete sequence of Chloroflexus aggregans DSM 9485.</title>
        <authorList>
            <consortium name="US DOE Joint Genome Institute"/>
            <person name="Lucas S."/>
            <person name="Copeland A."/>
            <person name="Lapidus A."/>
            <person name="Glavina del Rio T."/>
            <person name="Dalin E."/>
            <person name="Tice H."/>
            <person name="Pitluck S."/>
            <person name="Foster B."/>
            <person name="Larimer F."/>
            <person name="Land M."/>
            <person name="Hauser L."/>
            <person name="Kyrpides N."/>
            <person name="Mikhailova N."/>
            <person name="Bryant D."/>
            <person name="Richardson P."/>
        </authorList>
    </citation>
    <scope>NUCLEOTIDE SEQUENCE</scope>
    <source>
        <strain evidence="7">DSM 9485</strain>
    </source>
</reference>
<dbReference type="InterPro" id="IPR001959">
    <property type="entry name" value="Transposase"/>
</dbReference>
<dbReference type="KEGG" id="cag:Cagg_3033"/>
<evidence type="ECO:0000313" key="7">
    <source>
        <dbReference type="EMBL" id="ACL25892.1"/>
    </source>
</evidence>
<proteinExistence type="inferred from homology"/>
<dbReference type="EMBL" id="CP001337">
    <property type="protein sequence ID" value="ACL25892.1"/>
    <property type="molecule type" value="Genomic_DNA"/>
</dbReference>
<keyword evidence="8" id="KW-1185">Reference proteome</keyword>
<dbReference type="GO" id="GO:0006310">
    <property type="term" value="P:DNA recombination"/>
    <property type="evidence" value="ECO:0007669"/>
    <property type="project" value="UniProtKB-KW"/>
</dbReference>
<keyword evidence="2" id="KW-0815">Transposition</keyword>
<feature type="domain" description="Probable transposase IS891/IS1136/IS1341" evidence="5">
    <location>
        <begin position="157"/>
        <end position="256"/>
    </location>
</feature>
<organism evidence="7 8">
    <name type="scientific">Chloroflexus aggregans (strain MD-66 / DSM 9485)</name>
    <dbReference type="NCBI Taxonomy" id="326427"/>
    <lineage>
        <taxon>Bacteria</taxon>
        <taxon>Bacillati</taxon>
        <taxon>Chloroflexota</taxon>
        <taxon>Chloroflexia</taxon>
        <taxon>Chloroflexales</taxon>
        <taxon>Chloroflexineae</taxon>
        <taxon>Chloroflexaceae</taxon>
        <taxon>Chloroflexus</taxon>
    </lineage>
</organism>
<protein>
    <submittedName>
        <fullName evidence="7">Transposase IS891/IS1136/IS1341 family</fullName>
    </submittedName>
</protein>
<feature type="domain" description="Cas12f1-like TNB" evidence="6">
    <location>
        <begin position="261"/>
        <end position="324"/>
    </location>
</feature>
<accession>B8G6T3</accession>
<dbReference type="InterPro" id="IPR010095">
    <property type="entry name" value="Cas12f1-like_TNB"/>
</dbReference>
<dbReference type="RefSeq" id="WP_015941744.1">
    <property type="nucleotide sequence ID" value="NC_011831.1"/>
</dbReference>
<evidence type="ECO:0000256" key="2">
    <source>
        <dbReference type="ARBA" id="ARBA00022578"/>
    </source>
</evidence>
<dbReference type="Proteomes" id="UP000002508">
    <property type="component" value="Chromosome"/>
</dbReference>
<dbReference type="GO" id="GO:0032196">
    <property type="term" value="P:transposition"/>
    <property type="evidence" value="ECO:0007669"/>
    <property type="project" value="UniProtKB-KW"/>
</dbReference>
<dbReference type="eggNOG" id="COG0675">
    <property type="taxonomic scope" value="Bacteria"/>
</dbReference>